<evidence type="ECO:0000313" key="6">
    <source>
        <dbReference type="Proteomes" id="UP000574761"/>
    </source>
</evidence>
<dbReference type="SMART" id="SM00563">
    <property type="entry name" value="PlsC"/>
    <property type="match status" value="1"/>
</dbReference>
<comment type="caution">
    <text evidence="5">The sequence shown here is derived from an EMBL/GenBank/DDBJ whole genome shotgun (WGS) entry which is preliminary data.</text>
</comment>
<name>A0A7W6D639_9HYPH</name>
<keyword evidence="6" id="KW-1185">Reference proteome</keyword>
<dbReference type="GO" id="GO:0006654">
    <property type="term" value="P:phosphatidic acid biosynthetic process"/>
    <property type="evidence" value="ECO:0007669"/>
    <property type="project" value="TreeGrafter"/>
</dbReference>
<evidence type="ECO:0000313" key="5">
    <source>
        <dbReference type="EMBL" id="MBB3974940.1"/>
    </source>
</evidence>
<gene>
    <name evidence="5" type="ORF">GGQ64_000116</name>
</gene>
<evidence type="ECO:0000256" key="3">
    <source>
        <dbReference type="ARBA" id="ARBA00023315"/>
    </source>
</evidence>
<organism evidence="5 6">
    <name type="scientific">Mycoplana azooxidifex</name>
    <dbReference type="NCBI Taxonomy" id="1636188"/>
    <lineage>
        <taxon>Bacteria</taxon>
        <taxon>Pseudomonadati</taxon>
        <taxon>Pseudomonadota</taxon>
        <taxon>Alphaproteobacteria</taxon>
        <taxon>Hyphomicrobiales</taxon>
        <taxon>Rhizobiaceae</taxon>
        <taxon>Mycoplana</taxon>
    </lineage>
</organism>
<dbReference type="RefSeq" id="WP_343059376.1">
    <property type="nucleotide sequence ID" value="NZ_JACIEE010000001.1"/>
</dbReference>
<evidence type="ECO:0000259" key="4">
    <source>
        <dbReference type="SMART" id="SM00563"/>
    </source>
</evidence>
<keyword evidence="3 5" id="KW-0012">Acyltransferase</keyword>
<sequence>MATPDQISADARSRGRHPIAGPVSTLILLFARAVTAVRAIWSPDGPPSRQHVYFANHSSHGDFILIWTVLPPRERRRTRPVAGAEYWLKSRLTRFVGRDVFNAVLIERQPETRSDDPVARMAGTLDEGASLILFPEGTRNQTDDPLLPFKSGLYHLAKLRPDVELVPVWISNLNRVMPKGEFVPIPLICTVTFGQPLRVCADEPKQDFLDRARAALLSLSPHTDTAA</sequence>
<dbReference type="PANTHER" id="PTHR10434:SF11">
    <property type="entry name" value="1-ACYL-SN-GLYCEROL-3-PHOSPHATE ACYLTRANSFERASE"/>
    <property type="match status" value="1"/>
</dbReference>
<reference evidence="5 6" key="1">
    <citation type="submission" date="2020-08" db="EMBL/GenBank/DDBJ databases">
        <title>Genomic Encyclopedia of Type Strains, Phase IV (KMG-IV): sequencing the most valuable type-strain genomes for metagenomic binning, comparative biology and taxonomic classification.</title>
        <authorList>
            <person name="Goeker M."/>
        </authorList>
    </citation>
    <scope>NUCLEOTIDE SEQUENCE [LARGE SCALE GENOMIC DNA]</scope>
    <source>
        <strain evidence="5 6">DSM 100211</strain>
    </source>
</reference>
<dbReference type="InterPro" id="IPR002123">
    <property type="entry name" value="Plipid/glycerol_acylTrfase"/>
</dbReference>
<comment type="pathway">
    <text evidence="1">Lipid metabolism.</text>
</comment>
<keyword evidence="2 5" id="KW-0808">Transferase</keyword>
<proteinExistence type="predicted"/>
<dbReference type="Proteomes" id="UP000574761">
    <property type="component" value="Unassembled WGS sequence"/>
</dbReference>
<dbReference type="GO" id="GO:0003841">
    <property type="term" value="F:1-acylglycerol-3-phosphate O-acyltransferase activity"/>
    <property type="evidence" value="ECO:0007669"/>
    <property type="project" value="TreeGrafter"/>
</dbReference>
<dbReference type="Pfam" id="PF01553">
    <property type="entry name" value="Acyltransferase"/>
    <property type="match status" value="1"/>
</dbReference>
<evidence type="ECO:0000256" key="2">
    <source>
        <dbReference type="ARBA" id="ARBA00022679"/>
    </source>
</evidence>
<dbReference type="PANTHER" id="PTHR10434">
    <property type="entry name" value="1-ACYL-SN-GLYCEROL-3-PHOSPHATE ACYLTRANSFERASE"/>
    <property type="match status" value="1"/>
</dbReference>
<dbReference type="CDD" id="cd07989">
    <property type="entry name" value="LPLAT_AGPAT-like"/>
    <property type="match status" value="1"/>
</dbReference>
<feature type="domain" description="Phospholipid/glycerol acyltransferase" evidence="4">
    <location>
        <begin position="51"/>
        <end position="173"/>
    </location>
</feature>
<protein>
    <submittedName>
        <fullName evidence="5">1-acyl-sn-glycerol-3-phosphate acyltransferase</fullName>
    </submittedName>
</protein>
<dbReference type="AlphaFoldDB" id="A0A7W6D639"/>
<evidence type="ECO:0000256" key="1">
    <source>
        <dbReference type="ARBA" id="ARBA00005189"/>
    </source>
</evidence>
<dbReference type="SUPFAM" id="SSF69593">
    <property type="entry name" value="Glycerol-3-phosphate (1)-acyltransferase"/>
    <property type="match status" value="1"/>
</dbReference>
<dbReference type="EMBL" id="JACIEE010000001">
    <property type="protein sequence ID" value="MBB3974940.1"/>
    <property type="molecule type" value="Genomic_DNA"/>
</dbReference>
<accession>A0A7W6D639</accession>